<keyword evidence="6" id="KW-0902">Two-component regulatory system</keyword>
<evidence type="ECO:0000256" key="6">
    <source>
        <dbReference type="ARBA" id="ARBA00023012"/>
    </source>
</evidence>
<dbReference type="CDD" id="cd00082">
    <property type="entry name" value="HisKA"/>
    <property type="match status" value="1"/>
</dbReference>
<feature type="domain" description="PAC" evidence="10">
    <location>
        <begin position="299"/>
        <end position="350"/>
    </location>
</feature>
<dbReference type="InterPro" id="IPR013656">
    <property type="entry name" value="PAS_4"/>
</dbReference>
<dbReference type="SMART" id="SM00387">
    <property type="entry name" value="HATPase_c"/>
    <property type="match status" value="1"/>
</dbReference>
<dbReference type="Gene3D" id="3.30.565.10">
    <property type="entry name" value="Histidine kinase-like ATPase, C-terminal domain"/>
    <property type="match status" value="1"/>
</dbReference>
<dbReference type="Proteomes" id="UP000011657">
    <property type="component" value="Unassembled WGS sequence"/>
</dbReference>
<dbReference type="PROSITE" id="PS50109">
    <property type="entry name" value="HIS_KIN"/>
    <property type="match status" value="1"/>
</dbReference>
<gene>
    <name evidence="11" type="ORF">C477_11407</name>
</gene>
<dbReference type="PRINTS" id="PR00344">
    <property type="entry name" value="BCTRLSENSOR"/>
</dbReference>
<feature type="transmembrane region" description="Helical" evidence="8">
    <location>
        <begin position="34"/>
        <end position="54"/>
    </location>
</feature>
<feature type="transmembrane region" description="Helical" evidence="8">
    <location>
        <begin position="180"/>
        <end position="197"/>
    </location>
</feature>
<evidence type="ECO:0000256" key="3">
    <source>
        <dbReference type="ARBA" id="ARBA00022553"/>
    </source>
</evidence>
<evidence type="ECO:0000256" key="4">
    <source>
        <dbReference type="ARBA" id="ARBA00022679"/>
    </source>
</evidence>
<evidence type="ECO:0000313" key="11">
    <source>
        <dbReference type="EMBL" id="ELZ17815.1"/>
    </source>
</evidence>
<keyword evidence="12" id="KW-1185">Reference proteome</keyword>
<feature type="compositionally biased region" description="Low complexity" evidence="7">
    <location>
        <begin position="567"/>
        <end position="583"/>
    </location>
</feature>
<feature type="transmembrane region" description="Helical" evidence="8">
    <location>
        <begin position="6"/>
        <end position="27"/>
    </location>
</feature>
<dbReference type="EMBL" id="AOIS01000037">
    <property type="protein sequence ID" value="ELZ17815.1"/>
    <property type="molecule type" value="Genomic_DNA"/>
</dbReference>
<feature type="domain" description="Histidine kinase" evidence="9">
    <location>
        <begin position="361"/>
        <end position="562"/>
    </location>
</feature>
<evidence type="ECO:0000313" key="12">
    <source>
        <dbReference type="Proteomes" id="UP000011657"/>
    </source>
</evidence>
<dbReference type="Gene3D" id="1.10.287.130">
    <property type="match status" value="1"/>
</dbReference>
<dbReference type="RefSeq" id="WP_008894580.1">
    <property type="nucleotide sequence ID" value="NZ_AOIS01000037.1"/>
</dbReference>
<evidence type="ECO:0000256" key="8">
    <source>
        <dbReference type="SAM" id="Phobius"/>
    </source>
</evidence>
<dbReference type="SMART" id="SM00388">
    <property type="entry name" value="HisKA"/>
    <property type="match status" value="1"/>
</dbReference>
<dbReference type="CDD" id="cd00075">
    <property type="entry name" value="HATPase"/>
    <property type="match status" value="1"/>
</dbReference>
<dbReference type="PANTHER" id="PTHR43711:SF1">
    <property type="entry name" value="HISTIDINE KINASE 1"/>
    <property type="match status" value="1"/>
</dbReference>
<dbReference type="Pfam" id="PF16927">
    <property type="entry name" value="HisKA_7TM"/>
    <property type="match status" value="1"/>
</dbReference>
<organism evidence="11 12">
    <name type="scientific">Haloterrigena salina JCM 13891</name>
    <dbReference type="NCBI Taxonomy" id="1227488"/>
    <lineage>
        <taxon>Archaea</taxon>
        <taxon>Methanobacteriati</taxon>
        <taxon>Methanobacteriota</taxon>
        <taxon>Stenosarchaea group</taxon>
        <taxon>Halobacteria</taxon>
        <taxon>Halobacteriales</taxon>
        <taxon>Natrialbaceae</taxon>
        <taxon>Haloterrigena</taxon>
    </lineage>
</organism>
<dbReference type="InterPro" id="IPR031621">
    <property type="entry name" value="HisKA_7TM"/>
</dbReference>
<dbReference type="PATRIC" id="fig|1227488.3.peg.2265"/>
<evidence type="ECO:0000256" key="2">
    <source>
        <dbReference type="ARBA" id="ARBA00012438"/>
    </source>
</evidence>
<dbReference type="STRING" id="1227488.C477_11407"/>
<dbReference type="CDD" id="cd00130">
    <property type="entry name" value="PAS"/>
    <property type="match status" value="1"/>
</dbReference>
<keyword evidence="4" id="KW-0808">Transferase</keyword>
<dbReference type="InterPro" id="IPR050736">
    <property type="entry name" value="Sensor_HK_Regulatory"/>
</dbReference>
<dbReference type="InterPro" id="IPR004358">
    <property type="entry name" value="Sig_transdc_His_kin-like_C"/>
</dbReference>
<dbReference type="InterPro" id="IPR000700">
    <property type="entry name" value="PAS-assoc_C"/>
</dbReference>
<dbReference type="PANTHER" id="PTHR43711">
    <property type="entry name" value="TWO-COMPONENT HISTIDINE KINASE"/>
    <property type="match status" value="1"/>
</dbReference>
<dbReference type="GO" id="GO:0000155">
    <property type="term" value="F:phosphorelay sensor kinase activity"/>
    <property type="evidence" value="ECO:0007669"/>
    <property type="project" value="InterPro"/>
</dbReference>
<keyword evidence="8" id="KW-1133">Transmembrane helix</keyword>
<keyword evidence="8" id="KW-0472">Membrane</keyword>
<name>M0C3N1_9EURY</name>
<dbReference type="InterPro" id="IPR003594">
    <property type="entry name" value="HATPase_dom"/>
</dbReference>
<dbReference type="NCBIfam" id="TIGR00229">
    <property type="entry name" value="sensory_box"/>
    <property type="match status" value="1"/>
</dbReference>
<evidence type="ECO:0000256" key="7">
    <source>
        <dbReference type="SAM" id="MobiDB-lite"/>
    </source>
</evidence>
<accession>M0C3N1</accession>
<dbReference type="AlphaFoldDB" id="M0C3N1"/>
<feature type="region of interest" description="Disordered" evidence="7">
    <location>
        <begin position="563"/>
        <end position="591"/>
    </location>
</feature>
<dbReference type="Pfam" id="PF00512">
    <property type="entry name" value="HisKA"/>
    <property type="match status" value="1"/>
</dbReference>
<evidence type="ECO:0000256" key="5">
    <source>
        <dbReference type="ARBA" id="ARBA00022777"/>
    </source>
</evidence>
<dbReference type="InterPro" id="IPR036097">
    <property type="entry name" value="HisK_dim/P_sf"/>
</dbReference>
<dbReference type="SUPFAM" id="SSF55874">
    <property type="entry name" value="ATPase domain of HSP90 chaperone/DNA topoisomerase II/histidine kinase"/>
    <property type="match status" value="1"/>
</dbReference>
<dbReference type="InterPro" id="IPR003661">
    <property type="entry name" value="HisK_dim/P_dom"/>
</dbReference>
<feature type="transmembrane region" description="Helical" evidence="8">
    <location>
        <begin position="100"/>
        <end position="117"/>
    </location>
</feature>
<dbReference type="Gene3D" id="3.30.450.20">
    <property type="entry name" value="PAS domain"/>
    <property type="match status" value="1"/>
</dbReference>
<proteinExistence type="predicted"/>
<feature type="transmembrane region" description="Helical" evidence="8">
    <location>
        <begin position="66"/>
        <end position="88"/>
    </location>
</feature>
<dbReference type="OrthoDB" id="8127at2157"/>
<dbReference type="PROSITE" id="PS50113">
    <property type="entry name" value="PAC"/>
    <property type="match status" value="1"/>
</dbReference>
<dbReference type="eggNOG" id="arCOG02327">
    <property type="taxonomic scope" value="Archaea"/>
</dbReference>
<reference evidence="11 12" key="1">
    <citation type="journal article" date="2014" name="PLoS Genet.">
        <title>Phylogenetically driven sequencing of extremely halophilic archaea reveals strategies for static and dynamic osmo-response.</title>
        <authorList>
            <person name="Becker E.A."/>
            <person name="Seitzer P.M."/>
            <person name="Tritt A."/>
            <person name="Larsen D."/>
            <person name="Krusor M."/>
            <person name="Yao A.I."/>
            <person name="Wu D."/>
            <person name="Madern D."/>
            <person name="Eisen J.A."/>
            <person name="Darling A.E."/>
            <person name="Facciotti M.T."/>
        </authorList>
    </citation>
    <scope>NUCLEOTIDE SEQUENCE [LARGE SCALE GENOMIC DNA]</scope>
    <source>
        <strain evidence="11 12">JCM 13891</strain>
    </source>
</reference>
<comment type="caution">
    <text evidence="11">The sequence shown here is derived from an EMBL/GenBank/DDBJ whole genome shotgun (WGS) entry which is preliminary data.</text>
</comment>
<keyword evidence="5 11" id="KW-0418">Kinase</keyword>
<evidence type="ECO:0000259" key="10">
    <source>
        <dbReference type="PROSITE" id="PS50113"/>
    </source>
</evidence>
<dbReference type="SUPFAM" id="SSF55785">
    <property type="entry name" value="PYP-like sensor domain (PAS domain)"/>
    <property type="match status" value="1"/>
</dbReference>
<dbReference type="EC" id="2.7.13.3" evidence="2"/>
<evidence type="ECO:0000259" key="9">
    <source>
        <dbReference type="PROSITE" id="PS50109"/>
    </source>
</evidence>
<feature type="transmembrane region" description="Helical" evidence="8">
    <location>
        <begin position="209"/>
        <end position="228"/>
    </location>
</feature>
<feature type="transmembrane region" description="Helical" evidence="8">
    <location>
        <begin position="150"/>
        <end position="168"/>
    </location>
</feature>
<dbReference type="InterPro" id="IPR036890">
    <property type="entry name" value="HATPase_C_sf"/>
</dbReference>
<protein>
    <recommendedName>
        <fullName evidence="2">histidine kinase</fullName>
        <ecNumber evidence="2">2.7.13.3</ecNumber>
    </recommendedName>
</protein>
<keyword evidence="8" id="KW-0812">Transmembrane</keyword>
<dbReference type="InterPro" id="IPR035965">
    <property type="entry name" value="PAS-like_dom_sf"/>
</dbReference>
<evidence type="ECO:0000256" key="1">
    <source>
        <dbReference type="ARBA" id="ARBA00000085"/>
    </source>
</evidence>
<dbReference type="InterPro" id="IPR005467">
    <property type="entry name" value="His_kinase_dom"/>
</dbReference>
<keyword evidence="3" id="KW-0597">Phosphoprotein</keyword>
<dbReference type="SUPFAM" id="SSF47384">
    <property type="entry name" value="Homodimeric domain of signal transducing histidine kinase"/>
    <property type="match status" value="1"/>
</dbReference>
<sequence length="591" mass="64402">MESTDALVPIIYAVATVIAAVLGSVVWRHREKTGAVPLVVAMTGAVIWAGSLFARSTVDHYSLSTFFLRFLYVGVGASVLGSFLFVLVYTGRERLLTRRAVVLLSIEPALLVLFAFANPGDLFFDSVYRDPTVVGGIGFRWGPAFDVHLVYSYCLSLAGTILILEFLYNSRSLYRGQAAMLVGATASPLLTNVVYTFDVMGSIEIDTTPIGFIVAGALYSVAIVRYRLVDIVPIARDRVLDSVTDGVFVVDTQNRLIDVNPVGRAWLEAFDESPIGTDLDSLFAEVPELRDEFRGLRDRRAETERELAFRGGHFHVRTTPIEDGRDRHVGWLFVVRDITERKRREARLRRQNERLERFADLVSHDLRNPLNVADGYLDLARETDDDEAYLDEIERSHERMETIIEDVLALAREGADVTDPEPIALAAIAERAWNGVDTGAASLAIDADASILADPERTTRLLENLFRNSLEHGTERSAGADLEVAVGTLDGARDGSAPGFYVADDGGGIPPSQRDRVFEGGYTTDEDGTGFGLAIVDEIATAHGWTSAVAESDTGGARFEFRGVEPAADATSSDAGSATDAAAIETDSSRP</sequence>
<dbReference type="Pfam" id="PF08448">
    <property type="entry name" value="PAS_4"/>
    <property type="match status" value="1"/>
</dbReference>
<dbReference type="Pfam" id="PF02518">
    <property type="entry name" value="HATPase_c"/>
    <property type="match status" value="1"/>
</dbReference>
<dbReference type="InterPro" id="IPR000014">
    <property type="entry name" value="PAS"/>
</dbReference>
<comment type="catalytic activity">
    <reaction evidence="1">
        <text>ATP + protein L-histidine = ADP + protein N-phospho-L-histidine.</text>
        <dbReference type="EC" id="2.7.13.3"/>
    </reaction>
</comment>